<dbReference type="Pfam" id="PF01370">
    <property type="entry name" value="Epimerase"/>
    <property type="match status" value="1"/>
</dbReference>
<proteinExistence type="inferred from homology"/>
<dbReference type="InterPro" id="IPR001509">
    <property type="entry name" value="Epimerase_deHydtase"/>
</dbReference>
<dbReference type="PANTHER" id="PTHR43000">
    <property type="entry name" value="DTDP-D-GLUCOSE 4,6-DEHYDRATASE-RELATED"/>
    <property type="match status" value="1"/>
</dbReference>
<dbReference type="EMBL" id="MHRA01000016">
    <property type="protein sequence ID" value="OHA15634.1"/>
    <property type="molecule type" value="Genomic_DNA"/>
</dbReference>
<sequence>MAKVLVTGGAGFIGSHIVDALIERGYGAISLDKLPCGCPNRFAIYERADISSGRKVSAIFKRHKPDYVIHCAARARIQPSLVNPVGTYRANVTGTLNILEACRKSKIKKMVYSGSSSVYAGYGYDALPLAETLKPLPLNPYAYSKLMAEMLIEQYVKNYELKACSLRYFNVYGPRQPIEGQYGTVIGIFLRQLQNSEPLTIVPDGHQRRDFTWIGDIVNANILAMESNAAYKGEIINIGSGKNFSILEAAEMIGGKDYPIVFTEPRVGEAKETLADISKAKMLLDWEPKTSFEEGIKILKKETK</sequence>
<dbReference type="Gene3D" id="3.90.25.10">
    <property type="entry name" value="UDP-galactose 4-epimerase, domain 1"/>
    <property type="match status" value="1"/>
</dbReference>
<dbReference type="Gene3D" id="3.40.50.720">
    <property type="entry name" value="NAD(P)-binding Rossmann-like Domain"/>
    <property type="match status" value="1"/>
</dbReference>
<name>A0A1G2LVW3_9BACT</name>
<dbReference type="AlphaFoldDB" id="A0A1G2LVW3"/>
<evidence type="ECO:0000256" key="1">
    <source>
        <dbReference type="ARBA" id="ARBA00007637"/>
    </source>
</evidence>
<dbReference type="SUPFAM" id="SSF51735">
    <property type="entry name" value="NAD(P)-binding Rossmann-fold domains"/>
    <property type="match status" value="1"/>
</dbReference>
<feature type="domain" description="NAD-dependent epimerase/dehydratase" evidence="2">
    <location>
        <begin position="4"/>
        <end position="239"/>
    </location>
</feature>
<dbReference type="InterPro" id="IPR036291">
    <property type="entry name" value="NAD(P)-bd_dom_sf"/>
</dbReference>
<organism evidence="3 4">
    <name type="scientific">Candidatus Tagabacteria bacterium RIFCSPLOWO2_01_FULL_42_9</name>
    <dbReference type="NCBI Taxonomy" id="1802296"/>
    <lineage>
        <taxon>Bacteria</taxon>
        <taxon>Candidatus Tagaibacteriota</taxon>
    </lineage>
</organism>
<evidence type="ECO:0000259" key="2">
    <source>
        <dbReference type="Pfam" id="PF01370"/>
    </source>
</evidence>
<gene>
    <name evidence="3" type="ORF">A3A10_02150</name>
</gene>
<comment type="similarity">
    <text evidence="1">Belongs to the NAD(P)-dependent epimerase/dehydratase family.</text>
</comment>
<comment type="caution">
    <text evidence="3">The sequence shown here is derived from an EMBL/GenBank/DDBJ whole genome shotgun (WGS) entry which is preliminary data.</text>
</comment>
<evidence type="ECO:0000313" key="4">
    <source>
        <dbReference type="Proteomes" id="UP000178116"/>
    </source>
</evidence>
<reference evidence="3 4" key="1">
    <citation type="journal article" date="2016" name="Nat. Commun.">
        <title>Thousands of microbial genomes shed light on interconnected biogeochemical processes in an aquifer system.</title>
        <authorList>
            <person name="Anantharaman K."/>
            <person name="Brown C.T."/>
            <person name="Hug L.A."/>
            <person name="Sharon I."/>
            <person name="Castelle C.J."/>
            <person name="Probst A.J."/>
            <person name="Thomas B.C."/>
            <person name="Singh A."/>
            <person name="Wilkins M.J."/>
            <person name="Karaoz U."/>
            <person name="Brodie E.L."/>
            <person name="Williams K.H."/>
            <person name="Hubbard S.S."/>
            <person name="Banfield J.F."/>
        </authorList>
    </citation>
    <scope>NUCLEOTIDE SEQUENCE [LARGE SCALE GENOMIC DNA]</scope>
</reference>
<dbReference type="Proteomes" id="UP000178116">
    <property type="component" value="Unassembled WGS sequence"/>
</dbReference>
<accession>A0A1G2LVW3</accession>
<protein>
    <recommendedName>
        <fullName evidence="2">NAD-dependent epimerase/dehydratase domain-containing protein</fullName>
    </recommendedName>
</protein>
<evidence type="ECO:0000313" key="3">
    <source>
        <dbReference type="EMBL" id="OHA15634.1"/>
    </source>
</evidence>